<dbReference type="GeneID" id="63775592"/>
<gene>
    <name evidence="1" type="ORF">BCR38DRAFT_420395</name>
</gene>
<protein>
    <submittedName>
        <fullName evidence="1">Uncharacterized protein</fullName>
    </submittedName>
</protein>
<name>A0A1Y2EEB4_9PEZI</name>
<organism evidence="1 2">
    <name type="scientific">Pseudomassariella vexata</name>
    <dbReference type="NCBI Taxonomy" id="1141098"/>
    <lineage>
        <taxon>Eukaryota</taxon>
        <taxon>Fungi</taxon>
        <taxon>Dikarya</taxon>
        <taxon>Ascomycota</taxon>
        <taxon>Pezizomycotina</taxon>
        <taxon>Sordariomycetes</taxon>
        <taxon>Xylariomycetidae</taxon>
        <taxon>Amphisphaeriales</taxon>
        <taxon>Pseudomassariaceae</taxon>
        <taxon>Pseudomassariella</taxon>
    </lineage>
</organism>
<reference evidence="1 2" key="1">
    <citation type="submission" date="2016-07" db="EMBL/GenBank/DDBJ databases">
        <title>Pervasive Adenine N6-methylation of Active Genes in Fungi.</title>
        <authorList>
            <consortium name="DOE Joint Genome Institute"/>
            <person name="Mondo S.J."/>
            <person name="Dannebaum R.O."/>
            <person name="Kuo R.C."/>
            <person name="Labutti K."/>
            <person name="Haridas S."/>
            <person name="Kuo A."/>
            <person name="Salamov A."/>
            <person name="Ahrendt S.R."/>
            <person name="Lipzen A."/>
            <person name="Sullivan W."/>
            <person name="Andreopoulos W.B."/>
            <person name="Clum A."/>
            <person name="Lindquist E."/>
            <person name="Daum C."/>
            <person name="Ramamoorthy G.K."/>
            <person name="Gryganskyi A."/>
            <person name="Culley D."/>
            <person name="Magnuson J.K."/>
            <person name="James T.Y."/>
            <person name="O'Malley M.A."/>
            <person name="Stajich J.E."/>
            <person name="Spatafora J.W."/>
            <person name="Visel A."/>
            <person name="Grigoriev I.V."/>
        </authorList>
    </citation>
    <scope>NUCLEOTIDE SEQUENCE [LARGE SCALE GENOMIC DNA]</scope>
    <source>
        <strain evidence="1 2">CBS 129021</strain>
    </source>
</reference>
<dbReference type="AlphaFoldDB" id="A0A1Y2EEB4"/>
<proteinExistence type="predicted"/>
<dbReference type="EMBL" id="MCFJ01000002">
    <property type="protein sequence ID" value="ORY69912.1"/>
    <property type="molecule type" value="Genomic_DNA"/>
</dbReference>
<evidence type="ECO:0000313" key="1">
    <source>
        <dbReference type="EMBL" id="ORY69912.1"/>
    </source>
</evidence>
<dbReference type="Proteomes" id="UP000193689">
    <property type="component" value="Unassembled WGS sequence"/>
</dbReference>
<evidence type="ECO:0000313" key="2">
    <source>
        <dbReference type="Proteomes" id="UP000193689"/>
    </source>
</evidence>
<accession>A0A1Y2EEB4</accession>
<keyword evidence="2" id="KW-1185">Reference proteome</keyword>
<dbReference type="RefSeq" id="XP_040719862.1">
    <property type="nucleotide sequence ID" value="XM_040859380.1"/>
</dbReference>
<dbReference type="InParanoid" id="A0A1Y2EEB4"/>
<sequence length="113" mass="12812">MWVKIHLCGCVTPWFVPASRQTCCQLIKLGITGVIYSRNVGVRLHSASLHISKPWRMRGAQDMSGMYWGRNVFGITLGPLWTTHAPDSEMRYSRFLQTSSIIFSLPLEPIVDC</sequence>
<comment type="caution">
    <text evidence="1">The sequence shown here is derived from an EMBL/GenBank/DDBJ whole genome shotgun (WGS) entry which is preliminary data.</text>
</comment>